<dbReference type="EMBL" id="JACEGA010000001">
    <property type="protein sequence ID" value="MBB2183221.1"/>
    <property type="molecule type" value="Genomic_DNA"/>
</dbReference>
<dbReference type="Proteomes" id="UP000574276">
    <property type="component" value="Unassembled WGS sequence"/>
</dbReference>
<keyword evidence="3" id="KW-1185">Reference proteome</keyword>
<evidence type="ECO:0000313" key="2">
    <source>
        <dbReference type="EMBL" id="MBB2183221.1"/>
    </source>
</evidence>
<keyword evidence="1" id="KW-0812">Transmembrane</keyword>
<keyword evidence="1" id="KW-1133">Transmembrane helix</keyword>
<name>A0A839K3G1_9FIRM</name>
<dbReference type="RefSeq" id="WP_228352900.1">
    <property type="nucleotide sequence ID" value="NZ_JACEGA010000001.1"/>
</dbReference>
<dbReference type="Pfam" id="PF14276">
    <property type="entry name" value="DUF4363"/>
    <property type="match status" value="1"/>
</dbReference>
<reference evidence="2 3" key="1">
    <citation type="submission" date="2020-07" db="EMBL/GenBank/DDBJ databases">
        <title>Characterization and genome sequencing of isolate MD1, a novel member within the family Lachnospiraceae.</title>
        <authorList>
            <person name="Rettenmaier R."/>
            <person name="Di Bello L."/>
            <person name="Zinser C."/>
            <person name="Scheitz K."/>
            <person name="Liebl W."/>
            <person name="Zverlov V."/>
        </authorList>
    </citation>
    <scope>NUCLEOTIDE SEQUENCE [LARGE SCALE GENOMIC DNA]</scope>
    <source>
        <strain evidence="2 3">MD1</strain>
    </source>
</reference>
<comment type="caution">
    <text evidence="2">The sequence shown here is derived from an EMBL/GenBank/DDBJ whole genome shotgun (WGS) entry which is preliminary data.</text>
</comment>
<accession>A0A839K3G1</accession>
<organism evidence="2 3">
    <name type="scientific">Variimorphobacter saccharofermentans</name>
    <dbReference type="NCBI Taxonomy" id="2755051"/>
    <lineage>
        <taxon>Bacteria</taxon>
        <taxon>Bacillati</taxon>
        <taxon>Bacillota</taxon>
        <taxon>Clostridia</taxon>
        <taxon>Lachnospirales</taxon>
        <taxon>Lachnospiraceae</taxon>
        <taxon>Variimorphobacter</taxon>
    </lineage>
</organism>
<dbReference type="AlphaFoldDB" id="A0A839K3G1"/>
<gene>
    <name evidence="2" type="ORF">H0486_10050</name>
</gene>
<sequence>MRRFLTVAIPTFSIAIFICIMLSSGYLKKPFGEKDNISQFIYDIKQAVANEEWDVASNKIEILNSAWKDMIFRIQFSSERDEINYLSTSIARLRGAIEAEDKAFALVELNEAYNYWVNIGN</sequence>
<evidence type="ECO:0000256" key="1">
    <source>
        <dbReference type="SAM" id="Phobius"/>
    </source>
</evidence>
<feature type="transmembrane region" description="Helical" evidence="1">
    <location>
        <begin position="6"/>
        <end position="27"/>
    </location>
</feature>
<keyword evidence="1" id="KW-0472">Membrane</keyword>
<evidence type="ECO:0000313" key="3">
    <source>
        <dbReference type="Proteomes" id="UP000574276"/>
    </source>
</evidence>
<protein>
    <submittedName>
        <fullName evidence="2">DUF4363 family protein</fullName>
    </submittedName>
</protein>
<proteinExistence type="predicted"/>
<dbReference type="InterPro" id="IPR025373">
    <property type="entry name" value="DUF4363"/>
</dbReference>